<evidence type="ECO:0000259" key="1">
    <source>
        <dbReference type="Pfam" id="PF00149"/>
    </source>
</evidence>
<dbReference type="Gene3D" id="3.60.21.10">
    <property type="match status" value="1"/>
</dbReference>
<gene>
    <name evidence="2" type="ordered locus">Clocel_0853</name>
</gene>
<dbReference type="InterPro" id="IPR051918">
    <property type="entry name" value="STPP_CPPED1"/>
</dbReference>
<dbReference type="eggNOG" id="COG1409">
    <property type="taxonomic scope" value="Bacteria"/>
</dbReference>
<dbReference type="SUPFAM" id="SSF56300">
    <property type="entry name" value="Metallo-dependent phosphatases"/>
    <property type="match status" value="1"/>
</dbReference>
<dbReference type="KEGG" id="ccb:Clocel_0853"/>
<dbReference type="PANTHER" id="PTHR43143">
    <property type="entry name" value="METALLOPHOSPHOESTERASE, CALCINEURIN SUPERFAMILY"/>
    <property type="match status" value="1"/>
</dbReference>
<dbReference type="Pfam" id="PF00149">
    <property type="entry name" value="Metallophos"/>
    <property type="match status" value="1"/>
</dbReference>
<dbReference type="GO" id="GO:0016787">
    <property type="term" value="F:hydrolase activity"/>
    <property type="evidence" value="ECO:0007669"/>
    <property type="project" value="InterPro"/>
</dbReference>
<feature type="domain" description="Calcineurin-like phosphoesterase" evidence="1">
    <location>
        <begin position="60"/>
        <end position="228"/>
    </location>
</feature>
<dbReference type="InterPro" id="IPR004843">
    <property type="entry name" value="Calcineurin-like_PHP"/>
</dbReference>
<dbReference type="AlphaFoldDB" id="D9SSM6"/>
<keyword evidence="3" id="KW-1185">Reference proteome</keyword>
<name>D9SSM6_CLOC7</name>
<dbReference type="PANTHER" id="PTHR43143:SF1">
    <property type="entry name" value="SERINE_THREONINE-PROTEIN PHOSPHATASE CPPED1"/>
    <property type="match status" value="1"/>
</dbReference>
<accession>D9SSM6</accession>
<reference evidence="2 3" key="1">
    <citation type="submission" date="2010-08" db="EMBL/GenBank/DDBJ databases">
        <title>Complete sequence of Clostridium cellulovorans 743B.</title>
        <authorList>
            <consortium name="US DOE Joint Genome Institute"/>
            <person name="Lucas S."/>
            <person name="Copeland A."/>
            <person name="Lapidus A."/>
            <person name="Cheng J.-F."/>
            <person name="Bruce D."/>
            <person name="Goodwin L."/>
            <person name="Pitluck S."/>
            <person name="Chertkov O."/>
            <person name="Detter J.C."/>
            <person name="Han C."/>
            <person name="Tapia R."/>
            <person name="Land M."/>
            <person name="Hauser L."/>
            <person name="Chang Y.-J."/>
            <person name="Jeffries C."/>
            <person name="Kyrpides N."/>
            <person name="Ivanova N."/>
            <person name="Mikhailova N."/>
            <person name="Hemme C.L."/>
            <person name="Woyke T."/>
        </authorList>
    </citation>
    <scope>NUCLEOTIDE SEQUENCE [LARGE SCALE GENOMIC DNA]</scope>
    <source>
        <strain evidence="3">ATCC 35296 / DSM 3052 / OCM 3 / 743B</strain>
    </source>
</reference>
<evidence type="ECO:0000313" key="2">
    <source>
        <dbReference type="EMBL" id="ADL50623.1"/>
    </source>
</evidence>
<protein>
    <submittedName>
        <fullName evidence="2">Metallophosphoesterase</fullName>
    </submittedName>
</protein>
<sequence>MTLFDQSFADLQAIKSKRNPNNYNIVFWGDSWVQRNIGSDVRFVSNNIFEVAMQRAMDFNPLLFAYGGDGAFTGTEDNLNFLVEKIKSLNKDKNGDSVPFFMVPGNHDSARLGTTLSLDNYKKIIGPEDIHWSIDLPEFRLRLVGLNSLYHYIYKEYGLTENELEFLDNSLPDIRCSRNVFVTMHVPPREPELDWVGDDAFPNGRGRKDFYKIVKNKVSKVLIGHIHDFQMAKAHGVRFILSGGGGATLNVGARFHIVVINIRIYGKYNIITPKFVPVGWNRATEPVSP</sequence>
<dbReference type="EMBL" id="CP002160">
    <property type="protein sequence ID" value="ADL50623.1"/>
    <property type="molecule type" value="Genomic_DNA"/>
</dbReference>
<dbReference type="OrthoDB" id="9809781at2"/>
<organism evidence="2 3">
    <name type="scientific">Clostridium cellulovorans (strain ATCC 35296 / DSM 3052 / OCM 3 / 743B)</name>
    <dbReference type="NCBI Taxonomy" id="573061"/>
    <lineage>
        <taxon>Bacteria</taxon>
        <taxon>Bacillati</taxon>
        <taxon>Bacillota</taxon>
        <taxon>Clostridia</taxon>
        <taxon>Eubacteriales</taxon>
        <taxon>Clostridiaceae</taxon>
        <taxon>Clostridium</taxon>
    </lineage>
</organism>
<dbReference type="HOGENOM" id="CLU_962077_0_0_9"/>
<proteinExistence type="predicted"/>
<dbReference type="Proteomes" id="UP000002730">
    <property type="component" value="Chromosome"/>
</dbReference>
<dbReference type="InterPro" id="IPR029052">
    <property type="entry name" value="Metallo-depent_PP-like"/>
</dbReference>
<dbReference type="STRING" id="573061.Clocel_0853"/>
<evidence type="ECO:0000313" key="3">
    <source>
        <dbReference type="Proteomes" id="UP000002730"/>
    </source>
</evidence>
<dbReference type="RefSeq" id="WP_010076538.1">
    <property type="nucleotide sequence ID" value="NC_014393.1"/>
</dbReference>